<evidence type="ECO:0000256" key="4">
    <source>
        <dbReference type="ARBA" id="ARBA00023125"/>
    </source>
</evidence>
<dbReference type="GO" id="GO:0000156">
    <property type="term" value="F:phosphorelay response regulator activity"/>
    <property type="evidence" value="ECO:0007669"/>
    <property type="project" value="TreeGrafter"/>
</dbReference>
<feature type="modified residue" description="4-aspartylphosphate" evidence="6">
    <location>
        <position position="58"/>
    </location>
</feature>
<dbReference type="GO" id="GO:0005829">
    <property type="term" value="C:cytosol"/>
    <property type="evidence" value="ECO:0007669"/>
    <property type="project" value="TreeGrafter"/>
</dbReference>
<gene>
    <name evidence="8" type="ORF">DI536_33970</name>
</gene>
<dbReference type="CDD" id="cd17574">
    <property type="entry name" value="REC_OmpR"/>
    <property type="match status" value="1"/>
</dbReference>
<dbReference type="Pfam" id="PF00072">
    <property type="entry name" value="Response_reg"/>
    <property type="match status" value="1"/>
</dbReference>
<dbReference type="InterPro" id="IPR001789">
    <property type="entry name" value="Sig_transdc_resp-reg_receiver"/>
</dbReference>
<name>A0A2W5SUX9_9BACT</name>
<reference evidence="8 9" key="1">
    <citation type="submission" date="2017-08" db="EMBL/GenBank/DDBJ databases">
        <title>Infants hospitalized years apart are colonized by the same room-sourced microbial strains.</title>
        <authorList>
            <person name="Brooks B."/>
            <person name="Olm M.R."/>
            <person name="Firek B.A."/>
            <person name="Baker R."/>
            <person name="Thomas B.C."/>
            <person name="Morowitz M.J."/>
            <person name="Banfield J.F."/>
        </authorList>
    </citation>
    <scope>NUCLEOTIDE SEQUENCE [LARGE SCALE GENOMIC DNA]</scope>
    <source>
        <strain evidence="8">S2_003_000_R2_14</strain>
    </source>
</reference>
<evidence type="ECO:0000256" key="6">
    <source>
        <dbReference type="PROSITE-ProRule" id="PRU00169"/>
    </source>
</evidence>
<organism evidence="8 9">
    <name type="scientific">Archangium gephyra</name>
    <dbReference type="NCBI Taxonomy" id="48"/>
    <lineage>
        <taxon>Bacteria</taxon>
        <taxon>Pseudomonadati</taxon>
        <taxon>Myxococcota</taxon>
        <taxon>Myxococcia</taxon>
        <taxon>Myxococcales</taxon>
        <taxon>Cystobacterineae</taxon>
        <taxon>Archangiaceae</taxon>
        <taxon>Archangium</taxon>
    </lineage>
</organism>
<dbReference type="InterPro" id="IPR039420">
    <property type="entry name" value="WalR-like"/>
</dbReference>
<dbReference type="GO" id="GO:0032993">
    <property type="term" value="C:protein-DNA complex"/>
    <property type="evidence" value="ECO:0007669"/>
    <property type="project" value="TreeGrafter"/>
</dbReference>
<keyword evidence="1 6" id="KW-0597">Phosphoprotein</keyword>
<keyword evidence="4" id="KW-0238">DNA-binding</keyword>
<protein>
    <submittedName>
        <fullName evidence="8">Response regulator</fullName>
    </submittedName>
</protein>
<proteinExistence type="predicted"/>
<accession>A0A2W5SUX9</accession>
<dbReference type="Gene3D" id="3.40.50.2300">
    <property type="match status" value="1"/>
</dbReference>
<keyword evidence="3" id="KW-0805">Transcription regulation</keyword>
<keyword evidence="5" id="KW-0804">Transcription</keyword>
<comment type="caution">
    <text evidence="8">The sequence shown here is derived from an EMBL/GenBank/DDBJ whole genome shotgun (WGS) entry which is preliminary data.</text>
</comment>
<dbReference type="AlphaFoldDB" id="A0A2W5SUX9"/>
<evidence type="ECO:0000259" key="7">
    <source>
        <dbReference type="PROSITE" id="PS50110"/>
    </source>
</evidence>
<dbReference type="PROSITE" id="PS50110">
    <property type="entry name" value="RESPONSE_REGULATORY"/>
    <property type="match status" value="1"/>
</dbReference>
<dbReference type="GO" id="GO:0000976">
    <property type="term" value="F:transcription cis-regulatory region binding"/>
    <property type="evidence" value="ECO:0007669"/>
    <property type="project" value="TreeGrafter"/>
</dbReference>
<dbReference type="InterPro" id="IPR011006">
    <property type="entry name" value="CheY-like_superfamily"/>
</dbReference>
<evidence type="ECO:0000256" key="3">
    <source>
        <dbReference type="ARBA" id="ARBA00023015"/>
    </source>
</evidence>
<evidence type="ECO:0000256" key="2">
    <source>
        <dbReference type="ARBA" id="ARBA00023012"/>
    </source>
</evidence>
<dbReference type="PANTHER" id="PTHR48111">
    <property type="entry name" value="REGULATOR OF RPOS"/>
    <property type="match status" value="1"/>
</dbReference>
<dbReference type="GO" id="GO:0006355">
    <property type="term" value="P:regulation of DNA-templated transcription"/>
    <property type="evidence" value="ECO:0007669"/>
    <property type="project" value="TreeGrafter"/>
</dbReference>
<evidence type="ECO:0000256" key="5">
    <source>
        <dbReference type="ARBA" id="ARBA00023163"/>
    </source>
</evidence>
<dbReference type="SUPFAM" id="SSF52172">
    <property type="entry name" value="CheY-like"/>
    <property type="match status" value="1"/>
</dbReference>
<evidence type="ECO:0000313" key="8">
    <source>
        <dbReference type="EMBL" id="PZR04603.1"/>
    </source>
</evidence>
<dbReference type="EMBL" id="QFQP01000055">
    <property type="protein sequence ID" value="PZR04603.1"/>
    <property type="molecule type" value="Genomic_DNA"/>
</dbReference>
<evidence type="ECO:0000256" key="1">
    <source>
        <dbReference type="ARBA" id="ARBA00022553"/>
    </source>
</evidence>
<keyword evidence="2" id="KW-0902">Two-component regulatory system</keyword>
<dbReference type="Proteomes" id="UP000249061">
    <property type="component" value="Unassembled WGS sequence"/>
</dbReference>
<sequence>MTANSTQRVLLADDEVVTRRMLGAHLERFGFEVVSATDGLEAWKIISGNDAPHIVLLDWNMPGINGVELCQRIRERSEGHYTYTLLMTATDKKSDIVHGLTAGADDFITKPVDPAELQARMNTARRIISLEEGLAELEGILAICMHCKRIRNGDKLWERLETYIERHSNAKFSHGLCSDCLDAKYPEED</sequence>
<evidence type="ECO:0000313" key="9">
    <source>
        <dbReference type="Proteomes" id="UP000249061"/>
    </source>
</evidence>
<dbReference type="SMART" id="SM00448">
    <property type="entry name" value="REC"/>
    <property type="match status" value="1"/>
</dbReference>
<feature type="domain" description="Response regulatory" evidence="7">
    <location>
        <begin position="8"/>
        <end position="125"/>
    </location>
</feature>
<dbReference type="PANTHER" id="PTHR48111:SF1">
    <property type="entry name" value="TWO-COMPONENT RESPONSE REGULATOR ORR33"/>
    <property type="match status" value="1"/>
</dbReference>